<protein>
    <submittedName>
        <fullName evidence="2">Uncharacterized protein</fullName>
    </submittedName>
</protein>
<reference evidence="2" key="1">
    <citation type="submission" date="2014-09" db="EMBL/GenBank/DDBJ databases">
        <authorList>
            <person name="Magalhaes I.L.F."/>
            <person name="Oliveira U."/>
            <person name="Santos F.R."/>
            <person name="Vidigal T.H.D.A."/>
            <person name="Brescovit A.D."/>
            <person name="Santos A.J."/>
        </authorList>
    </citation>
    <scope>NUCLEOTIDE SEQUENCE</scope>
    <source>
        <tissue evidence="2">Shoot tissue taken approximately 20 cm above the soil surface</tissue>
    </source>
</reference>
<feature type="region of interest" description="Disordered" evidence="1">
    <location>
        <begin position="31"/>
        <end position="66"/>
    </location>
</feature>
<proteinExistence type="predicted"/>
<name>A0A0A9EZZ4_ARUDO</name>
<dbReference type="AlphaFoldDB" id="A0A0A9EZZ4"/>
<evidence type="ECO:0000256" key="1">
    <source>
        <dbReference type="SAM" id="MobiDB-lite"/>
    </source>
</evidence>
<evidence type="ECO:0000313" key="2">
    <source>
        <dbReference type="EMBL" id="JAE06365.1"/>
    </source>
</evidence>
<dbReference type="EMBL" id="GBRH01191531">
    <property type="protein sequence ID" value="JAE06365.1"/>
    <property type="molecule type" value="Transcribed_RNA"/>
</dbReference>
<accession>A0A0A9EZZ4</accession>
<sequence length="66" mass="7667">MAICCLTYSFLYCTYPRDMQRTQRDLLIASDEQRCEEGNDSEPSAVRTREDEESAVRSINQRLIST</sequence>
<organism evidence="2">
    <name type="scientific">Arundo donax</name>
    <name type="common">Giant reed</name>
    <name type="synonym">Donax arundinaceus</name>
    <dbReference type="NCBI Taxonomy" id="35708"/>
    <lineage>
        <taxon>Eukaryota</taxon>
        <taxon>Viridiplantae</taxon>
        <taxon>Streptophyta</taxon>
        <taxon>Embryophyta</taxon>
        <taxon>Tracheophyta</taxon>
        <taxon>Spermatophyta</taxon>
        <taxon>Magnoliopsida</taxon>
        <taxon>Liliopsida</taxon>
        <taxon>Poales</taxon>
        <taxon>Poaceae</taxon>
        <taxon>PACMAD clade</taxon>
        <taxon>Arundinoideae</taxon>
        <taxon>Arundineae</taxon>
        <taxon>Arundo</taxon>
    </lineage>
</organism>
<feature type="compositionally biased region" description="Polar residues" evidence="1">
    <location>
        <begin position="57"/>
        <end position="66"/>
    </location>
</feature>
<reference evidence="2" key="2">
    <citation type="journal article" date="2015" name="Data Brief">
        <title>Shoot transcriptome of the giant reed, Arundo donax.</title>
        <authorList>
            <person name="Barrero R.A."/>
            <person name="Guerrero F.D."/>
            <person name="Moolhuijzen P."/>
            <person name="Goolsby J.A."/>
            <person name="Tidwell J."/>
            <person name="Bellgard S.E."/>
            <person name="Bellgard M.I."/>
        </authorList>
    </citation>
    <scope>NUCLEOTIDE SEQUENCE</scope>
    <source>
        <tissue evidence="2">Shoot tissue taken approximately 20 cm above the soil surface</tissue>
    </source>
</reference>